<comment type="caution">
    <text evidence="1">The sequence shown here is derived from an EMBL/GenBank/DDBJ whole genome shotgun (WGS) entry which is preliminary data.</text>
</comment>
<name>A0AA40K8R7_9PEZI</name>
<dbReference type="AlphaFoldDB" id="A0AA40K8R7"/>
<accession>A0AA40K8R7</accession>
<evidence type="ECO:0000313" key="2">
    <source>
        <dbReference type="Proteomes" id="UP001172155"/>
    </source>
</evidence>
<gene>
    <name evidence="1" type="ORF">B0T18DRAFT_487456</name>
</gene>
<keyword evidence="2" id="KW-1185">Reference proteome</keyword>
<proteinExistence type="predicted"/>
<protein>
    <submittedName>
        <fullName evidence="1">Uncharacterized protein</fullName>
    </submittedName>
</protein>
<dbReference type="Proteomes" id="UP001172155">
    <property type="component" value="Unassembled WGS sequence"/>
</dbReference>
<organism evidence="1 2">
    <name type="scientific">Schizothecium vesticola</name>
    <dbReference type="NCBI Taxonomy" id="314040"/>
    <lineage>
        <taxon>Eukaryota</taxon>
        <taxon>Fungi</taxon>
        <taxon>Dikarya</taxon>
        <taxon>Ascomycota</taxon>
        <taxon>Pezizomycotina</taxon>
        <taxon>Sordariomycetes</taxon>
        <taxon>Sordariomycetidae</taxon>
        <taxon>Sordariales</taxon>
        <taxon>Schizotheciaceae</taxon>
        <taxon>Schizothecium</taxon>
    </lineage>
</organism>
<sequence>MTEPTQQLAVWPDLVIAHVPQPHFGLVGAYQASRLQLPPAAFHASNYRILSMERWPAARLGHSRRQIDTSQQGVSEILEVIRLLAAAEIPSCVVGVKALRCYGAARITNTPRYED</sequence>
<dbReference type="EMBL" id="JAUKUD010000003">
    <property type="protein sequence ID" value="KAK0749582.1"/>
    <property type="molecule type" value="Genomic_DNA"/>
</dbReference>
<reference evidence="1" key="1">
    <citation type="submission" date="2023-06" db="EMBL/GenBank/DDBJ databases">
        <title>Genome-scale phylogeny and comparative genomics of the fungal order Sordariales.</title>
        <authorList>
            <consortium name="Lawrence Berkeley National Laboratory"/>
            <person name="Hensen N."/>
            <person name="Bonometti L."/>
            <person name="Westerberg I."/>
            <person name="Brannstrom I.O."/>
            <person name="Guillou S."/>
            <person name="Cros-Aarteil S."/>
            <person name="Calhoun S."/>
            <person name="Haridas S."/>
            <person name="Kuo A."/>
            <person name="Mondo S."/>
            <person name="Pangilinan J."/>
            <person name="Riley R."/>
            <person name="LaButti K."/>
            <person name="Andreopoulos B."/>
            <person name="Lipzen A."/>
            <person name="Chen C."/>
            <person name="Yanf M."/>
            <person name="Daum C."/>
            <person name="Ng V."/>
            <person name="Clum A."/>
            <person name="Steindorff A."/>
            <person name="Ohm R."/>
            <person name="Martin F."/>
            <person name="Silar P."/>
            <person name="Natvig D."/>
            <person name="Lalanne C."/>
            <person name="Gautier V."/>
            <person name="Ament-velasquez S.L."/>
            <person name="Kruys A."/>
            <person name="Hutchinson M.I."/>
            <person name="Powell A.J."/>
            <person name="Barry K."/>
            <person name="Miller A.N."/>
            <person name="Grigoriev I.V."/>
            <person name="Debuchy R."/>
            <person name="Gladieux P."/>
            <person name="Thoren M.H."/>
            <person name="Johannesson H."/>
        </authorList>
    </citation>
    <scope>NUCLEOTIDE SEQUENCE</scope>
    <source>
        <strain evidence="1">SMH3187-1</strain>
    </source>
</reference>
<evidence type="ECO:0000313" key="1">
    <source>
        <dbReference type="EMBL" id="KAK0749582.1"/>
    </source>
</evidence>